<comment type="caution">
    <text evidence="1">The sequence shown here is derived from an EMBL/GenBank/DDBJ whole genome shotgun (WGS) entry which is preliminary data.</text>
</comment>
<dbReference type="EMBL" id="BAAAFZ010000007">
    <property type="protein sequence ID" value="GAA0569898.1"/>
    <property type="molecule type" value="Genomic_DNA"/>
</dbReference>
<protein>
    <recommendedName>
        <fullName evidence="3">DRBM domain-containing protein</fullName>
    </recommendedName>
</protein>
<keyword evidence="2" id="KW-1185">Reference proteome</keyword>
<organism evidence="1 2">
    <name type="scientific">Craurococcus roseus</name>
    <dbReference type="NCBI Taxonomy" id="77585"/>
    <lineage>
        <taxon>Bacteria</taxon>
        <taxon>Pseudomonadati</taxon>
        <taxon>Pseudomonadota</taxon>
        <taxon>Alphaproteobacteria</taxon>
        <taxon>Acetobacterales</taxon>
        <taxon>Acetobacteraceae</taxon>
        <taxon>Craurococcus</taxon>
    </lineage>
</organism>
<evidence type="ECO:0008006" key="3">
    <source>
        <dbReference type="Google" id="ProtNLM"/>
    </source>
</evidence>
<evidence type="ECO:0000313" key="2">
    <source>
        <dbReference type="Proteomes" id="UP001501588"/>
    </source>
</evidence>
<reference evidence="1 2" key="1">
    <citation type="journal article" date="2019" name="Int. J. Syst. Evol. Microbiol.">
        <title>The Global Catalogue of Microorganisms (GCM) 10K type strain sequencing project: providing services to taxonomists for standard genome sequencing and annotation.</title>
        <authorList>
            <consortium name="The Broad Institute Genomics Platform"/>
            <consortium name="The Broad Institute Genome Sequencing Center for Infectious Disease"/>
            <person name="Wu L."/>
            <person name="Ma J."/>
        </authorList>
    </citation>
    <scope>NUCLEOTIDE SEQUENCE [LARGE SCALE GENOMIC DNA]</scope>
    <source>
        <strain evidence="1 2">JCM 9933</strain>
    </source>
</reference>
<evidence type="ECO:0000313" key="1">
    <source>
        <dbReference type="EMBL" id="GAA0569898.1"/>
    </source>
</evidence>
<gene>
    <name evidence="1" type="ORF">GCM10009416_05530</name>
</gene>
<name>A0ABN1EP76_9PROT</name>
<dbReference type="Proteomes" id="UP001501588">
    <property type="component" value="Unassembled WGS sequence"/>
</dbReference>
<sequence>MSRVNSGKMWPNKPDCSVEVVEATVMDRSGGWAPAPRGGTAGEANAAKAAIKNLRNIAFLPSG</sequence>
<accession>A0ABN1EP76</accession>
<proteinExistence type="predicted"/>